<evidence type="ECO:0000256" key="1">
    <source>
        <dbReference type="SAM" id="MobiDB-lite"/>
    </source>
</evidence>
<accession>A0A4Q0A4V4</accession>
<proteinExistence type="predicted"/>
<feature type="region of interest" description="Disordered" evidence="1">
    <location>
        <begin position="939"/>
        <end position="994"/>
    </location>
</feature>
<feature type="region of interest" description="Disordered" evidence="1">
    <location>
        <begin position="802"/>
        <end position="846"/>
    </location>
</feature>
<dbReference type="InterPro" id="IPR014752">
    <property type="entry name" value="Arrestin-like_C"/>
</dbReference>
<dbReference type="AlphaFoldDB" id="A0A4Q0A4V4"/>
<feature type="compositionally biased region" description="Pro residues" evidence="1">
    <location>
        <begin position="947"/>
        <end position="963"/>
    </location>
</feature>
<name>A0A4Q0A4V4_9FUNG</name>
<protein>
    <submittedName>
        <fullName evidence="2">Uncharacterized protein</fullName>
    </submittedName>
</protein>
<evidence type="ECO:0000313" key="2">
    <source>
        <dbReference type="EMBL" id="RKP40280.1"/>
    </source>
</evidence>
<feature type="compositionally biased region" description="Polar residues" evidence="1">
    <location>
        <begin position="819"/>
        <end position="829"/>
    </location>
</feature>
<organism evidence="2 3">
    <name type="scientific">Dimargaris cristalligena</name>
    <dbReference type="NCBI Taxonomy" id="215637"/>
    <lineage>
        <taxon>Eukaryota</taxon>
        <taxon>Fungi</taxon>
        <taxon>Fungi incertae sedis</taxon>
        <taxon>Zoopagomycota</taxon>
        <taxon>Kickxellomycotina</taxon>
        <taxon>Dimargaritomycetes</taxon>
        <taxon>Dimargaritales</taxon>
        <taxon>Dimargaritaceae</taxon>
        <taxon>Dimargaris</taxon>
    </lineage>
</organism>
<gene>
    <name evidence="2" type="ORF">BJ085DRAFT_39746</name>
</gene>
<dbReference type="Proteomes" id="UP000268162">
    <property type="component" value="Unassembled WGS sequence"/>
</dbReference>
<feature type="region of interest" description="Disordered" evidence="1">
    <location>
        <begin position="715"/>
        <end position="734"/>
    </location>
</feature>
<reference evidence="3" key="1">
    <citation type="journal article" date="2018" name="Nat. Microbiol.">
        <title>Leveraging single-cell genomics to expand the fungal tree of life.</title>
        <authorList>
            <person name="Ahrendt S.R."/>
            <person name="Quandt C.A."/>
            <person name="Ciobanu D."/>
            <person name="Clum A."/>
            <person name="Salamov A."/>
            <person name="Andreopoulos B."/>
            <person name="Cheng J.F."/>
            <person name="Woyke T."/>
            <person name="Pelin A."/>
            <person name="Henrissat B."/>
            <person name="Reynolds N.K."/>
            <person name="Benny G.L."/>
            <person name="Smith M.E."/>
            <person name="James T.Y."/>
            <person name="Grigoriev I.V."/>
        </authorList>
    </citation>
    <scope>NUCLEOTIDE SEQUENCE [LARGE SCALE GENOMIC DNA]</scope>
    <source>
        <strain evidence="3">RSA 468</strain>
    </source>
</reference>
<dbReference type="EMBL" id="ML002216">
    <property type="protein sequence ID" value="RKP40280.1"/>
    <property type="molecule type" value="Genomic_DNA"/>
</dbReference>
<keyword evidence="3" id="KW-1185">Reference proteome</keyword>
<evidence type="ECO:0000313" key="3">
    <source>
        <dbReference type="Proteomes" id="UP000268162"/>
    </source>
</evidence>
<dbReference type="Gene3D" id="2.60.40.640">
    <property type="match status" value="1"/>
</dbReference>
<sequence length="1113" mass="123444">MVDIAHFEVRFPAHAGPPKCKPGATIVGAVLLNCKQPIAVSSLLLSFKGEETVSVTVDDAPIQAEDSQAVAAPPFHRVYFHAQEQLLGAMEDVSHTVVDAGVRLFHFSCTMPPINFPVPAESSRASYFPCPAYEIKYTMEANLTLHSGEEIHTEPVTIHPEPIVWPAHLEPQLIGQPLTLREGAYDRNRLTYHLEASLNRSAYCPGDNMDITISIKPVAKNMLPHMGEVDLRERCECHLKPPLERTPADEPVWTRTKVVRRQPLEFTRISSGSAISYKSVMQLKIPDTACPVTGVHSEWTYTCNVTLFENQGGRMVQSIAIFPINMASGLPNLSSTSIGSEVSRTFPVTKSFPKHELQPIGISKVISEPGEALRHPVIRAIKEDTNRLPPVSPGLVQGSKPAMSFLNSSIATDGPPSGLIIRNVSPIEDTTTTENSAFQRQGVSQGTPSVFTIVRPRQYPATMSAEKIDARIKARAQRSARYKTCIIGASRTRSNMLEASRLLEVDVGESFENLIFHRGDDGQQGDDDFLNDELVGPFSPLSTFNGEDDNTDGEPHLTEDEKIKAYLKTLTFMQPKSDSFLGSPMESATPALTKKPSLRQRTFRHRTCVITPSGKYETEKPLRAQTELIQSPTGDNWWTLADLQANQGAYASSDRGLASQLSYDNATFVGAGSDYQMADEDPTGSPDPEGIRELQRELEDILLKPQVDPVNFTSSFAQTDGKKGDNKWEPSNPMPPNKTHLANMNLHMMTMAPMPTTVNIYKATDNVLETAYERDPTLFAPIWMPTDLDNKKKNKTIRNLTQFTEAPVPPPRPHAQLEMQPNSQPQGGQRPQWPAHTPYPGQQSPISNTQWEFVILEPLPFQDSRQPVKSCLQRYATTEGQPKKHVQFSNIIGIIDSELSCMSEFSPPKSVLAPGPEPRGQYPEDRTRVMHLAAQYQSLVQSQAQPTRPPSTPSPPPPPPAAPSSPAEAPEELHTFPTTPVPTEENPRVESTRLSEGFYSFYEGMDEDDFEDITSDDENMLSLSMAPPSDDQKRPMYAYPRETPLSPGHPTVDAPMTGEQDAYLFLRPNEVDNKANEVADMIQMYLTTPEMAVKKAKRLTADLASEYPEYRRF</sequence>